<organism evidence="2 3">
    <name type="scientific">Tanacetum coccineum</name>
    <dbReference type="NCBI Taxonomy" id="301880"/>
    <lineage>
        <taxon>Eukaryota</taxon>
        <taxon>Viridiplantae</taxon>
        <taxon>Streptophyta</taxon>
        <taxon>Embryophyta</taxon>
        <taxon>Tracheophyta</taxon>
        <taxon>Spermatophyta</taxon>
        <taxon>Magnoliopsida</taxon>
        <taxon>eudicotyledons</taxon>
        <taxon>Gunneridae</taxon>
        <taxon>Pentapetalae</taxon>
        <taxon>asterids</taxon>
        <taxon>campanulids</taxon>
        <taxon>Asterales</taxon>
        <taxon>Asteraceae</taxon>
        <taxon>Asteroideae</taxon>
        <taxon>Anthemideae</taxon>
        <taxon>Anthemidinae</taxon>
        <taxon>Tanacetum</taxon>
    </lineage>
</organism>
<feature type="region of interest" description="Disordered" evidence="1">
    <location>
        <begin position="87"/>
        <end position="129"/>
    </location>
</feature>
<accession>A0ABQ5J2N0</accession>
<comment type="caution">
    <text evidence="2">The sequence shown here is derived from an EMBL/GenBank/DDBJ whole genome shotgun (WGS) entry which is preliminary data.</text>
</comment>
<feature type="compositionally biased region" description="Basic and acidic residues" evidence="1">
    <location>
        <begin position="87"/>
        <end position="114"/>
    </location>
</feature>
<dbReference type="Proteomes" id="UP001151760">
    <property type="component" value="Unassembled WGS sequence"/>
</dbReference>
<dbReference type="EMBL" id="BQNB010021381">
    <property type="protein sequence ID" value="GJU05818.1"/>
    <property type="molecule type" value="Genomic_DNA"/>
</dbReference>
<sequence>MEPNEQGKSTVNERTNEKYYMILPPVSVEEHIAVQRSRDKTSNIFTAFLILRIYMADFSPSRRCKGYLDGCQSQYFEALNRFEKKPGIKDEEGMSGKQLDSESKLHHEGEEVEKGAMLQVYGMNSEHKD</sequence>
<keyword evidence="3" id="KW-1185">Reference proteome</keyword>
<evidence type="ECO:0000313" key="3">
    <source>
        <dbReference type="Proteomes" id="UP001151760"/>
    </source>
</evidence>
<gene>
    <name evidence="2" type="ORF">Tco_1122248</name>
</gene>
<name>A0ABQ5J2N0_9ASTR</name>
<evidence type="ECO:0000256" key="1">
    <source>
        <dbReference type="SAM" id="MobiDB-lite"/>
    </source>
</evidence>
<protein>
    <submittedName>
        <fullName evidence="2">Uncharacterized protein</fullName>
    </submittedName>
</protein>
<proteinExistence type="predicted"/>
<reference evidence="2" key="2">
    <citation type="submission" date="2022-01" db="EMBL/GenBank/DDBJ databases">
        <authorList>
            <person name="Yamashiro T."/>
            <person name="Shiraishi A."/>
            <person name="Satake H."/>
            <person name="Nakayama K."/>
        </authorList>
    </citation>
    <scope>NUCLEOTIDE SEQUENCE</scope>
</reference>
<reference evidence="2" key="1">
    <citation type="journal article" date="2022" name="Int. J. Mol. Sci.">
        <title>Draft Genome of Tanacetum Coccineum: Genomic Comparison of Closely Related Tanacetum-Family Plants.</title>
        <authorList>
            <person name="Yamashiro T."/>
            <person name="Shiraishi A."/>
            <person name="Nakayama K."/>
            <person name="Satake H."/>
        </authorList>
    </citation>
    <scope>NUCLEOTIDE SEQUENCE</scope>
</reference>
<evidence type="ECO:0000313" key="2">
    <source>
        <dbReference type="EMBL" id="GJU05818.1"/>
    </source>
</evidence>